<feature type="region of interest" description="Disordered" evidence="1">
    <location>
        <begin position="13"/>
        <end position="81"/>
    </location>
</feature>
<keyword evidence="3" id="KW-1185">Reference proteome</keyword>
<evidence type="ECO:0000313" key="3">
    <source>
        <dbReference type="Proteomes" id="UP000298173"/>
    </source>
</evidence>
<accession>A0A4R8UTU0</accession>
<evidence type="ECO:0000313" key="2">
    <source>
        <dbReference type="EMBL" id="TFB71831.1"/>
    </source>
</evidence>
<gene>
    <name evidence="2" type="ORF">E3O06_11240</name>
</gene>
<dbReference type="AlphaFoldDB" id="A0A4R8UTU0"/>
<dbReference type="EMBL" id="SOEY01000023">
    <property type="protein sequence ID" value="TFB71831.1"/>
    <property type="molecule type" value="Genomic_DNA"/>
</dbReference>
<comment type="caution">
    <text evidence="2">The sequence shown here is derived from an EMBL/GenBank/DDBJ whole genome shotgun (WGS) entry which is preliminary data.</text>
</comment>
<feature type="compositionally biased region" description="Basic residues" evidence="1">
    <location>
        <begin position="42"/>
        <end position="81"/>
    </location>
</feature>
<proteinExistence type="predicted"/>
<protein>
    <submittedName>
        <fullName evidence="2">Uncharacterized protein</fullName>
    </submittedName>
</protein>
<evidence type="ECO:0000256" key="1">
    <source>
        <dbReference type="SAM" id="MobiDB-lite"/>
    </source>
</evidence>
<reference evidence="2 3" key="1">
    <citation type="submission" date="2019-03" db="EMBL/GenBank/DDBJ databases">
        <title>Genomics of glacier-inhabiting Cryobacterium strains.</title>
        <authorList>
            <person name="Liu Q."/>
            <person name="Xin Y.-H."/>
        </authorList>
    </citation>
    <scope>NUCLEOTIDE SEQUENCE [LARGE SCALE GENOMIC DNA]</scope>
    <source>
        <strain evidence="2 3">HLT2-23</strain>
    </source>
</reference>
<organism evidence="2 3">
    <name type="scientific">Cryobacterium glaciale</name>
    <dbReference type="NCBI Taxonomy" id="1259145"/>
    <lineage>
        <taxon>Bacteria</taxon>
        <taxon>Bacillati</taxon>
        <taxon>Actinomycetota</taxon>
        <taxon>Actinomycetes</taxon>
        <taxon>Micrococcales</taxon>
        <taxon>Microbacteriaceae</taxon>
        <taxon>Cryobacterium</taxon>
    </lineage>
</organism>
<sequence>MSQIYRRYVHGDGCAGAGRTRRYPGGGAPRPRADAAGATRARFGRRRSSAGWRRRSRARGCHRRRPTRPRCFRPARRALRR</sequence>
<dbReference type="Proteomes" id="UP000298173">
    <property type="component" value="Unassembled WGS sequence"/>
</dbReference>
<name>A0A4R8UTU0_9MICO</name>